<evidence type="ECO:0000313" key="1">
    <source>
        <dbReference type="EMBL" id="CAH1394911.1"/>
    </source>
</evidence>
<dbReference type="EMBL" id="OV725079">
    <property type="protein sequence ID" value="CAH1394911.1"/>
    <property type="molecule type" value="Genomic_DNA"/>
</dbReference>
<dbReference type="OrthoDB" id="10474989at2759"/>
<accession>A0A9P0EIG0</accession>
<evidence type="ECO:0000313" key="2">
    <source>
        <dbReference type="Proteomes" id="UP001152798"/>
    </source>
</evidence>
<organism evidence="1 2">
    <name type="scientific">Nezara viridula</name>
    <name type="common">Southern green stink bug</name>
    <name type="synonym">Cimex viridulus</name>
    <dbReference type="NCBI Taxonomy" id="85310"/>
    <lineage>
        <taxon>Eukaryota</taxon>
        <taxon>Metazoa</taxon>
        <taxon>Ecdysozoa</taxon>
        <taxon>Arthropoda</taxon>
        <taxon>Hexapoda</taxon>
        <taxon>Insecta</taxon>
        <taxon>Pterygota</taxon>
        <taxon>Neoptera</taxon>
        <taxon>Paraneoptera</taxon>
        <taxon>Hemiptera</taxon>
        <taxon>Heteroptera</taxon>
        <taxon>Panheteroptera</taxon>
        <taxon>Pentatomomorpha</taxon>
        <taxon>Pentatomoidea</taxon>
        <taxon>Pentatomidae</taxon>
        <taxon>Pentatominae</taxon>
        <taxon>Nezara</taxon>
    </lineage>
</organism>
<dbReference type="Proteomes" id="UP001152798">
    <property type="component" value="Chromosome 3"/>
</dbReference>
<reference evidence="1" key="1">
    <citation type="submission" date="2022-01" db="EMBL/GenBank/DDBJ databases">
        <authorList>
            <person name="King R."/>
        </authorList>
    </citation>
    <scope>NUCLEOTIDE SEQUENCE</scope>
</reference>
<dbReference type="AlphaFoldDB" id="A0A9P0EIG0"/>
<protein>
    <submittedName>
        <fullName evidence="1">Uncharacterized protein</fullName>
    </submittedName>
</protein>
<gene>
    <name evidence="1" type="ORF">NEZAVI_LOCUS5275</name>
</gene>
<sequence>MAPQKSRLGICFPSGVQLESVDNPASWRLCLWMKVFVSPNNSFAHPLIRVTSRILLRHRIRPLDFSSWRSLKGRRAKTAMTLTSAGEPLAADLHLPNPHRYSHTRWDILTSLGLM</sequence>
<proteinExistence type="predicted"/>
<keyword evidence="2" id="KW-1185">Reference proteome</keyword>
<name>A0A9P0EIG0_NEZVI</name>